<protein>
    <submittedName>
        <fullName evidence="3">N-acetyltransferase</fullName>
    </submittedName>
</protein>
<evidence type="ECO:0000259" key="2">
    <source>
        <dbReference type="PROSITE" id="PS51186"/>
    </source>
</evidence>
<sequence length="208" mass="23183">MTAQPAVPAAHWPDIVIRPSSDGDVAPMVAIYEHHIRRGVGDVGDFEEERLLPDDLKRRRKTMRKKRLPHLVAECMGLVAGYAYAVPFRKRPAYRYTLKHSIYVHPDHLHSGIGRRLLPALIEACSAGGYRQMIGYIDARNEASLRLHEACGFTRVGYLPAIGYKYGRWSDSVMVQCPLGTGSQDQPAAWGRPPEPVLVVTGDPFPEA</sequence>
<dbReference type="PROSITE" id="PS51186">
    <property type="entry name" value="GNAT"/>
    <property type="match status" value="1"/>
</dbReference>
<comment type="caution">
    <text evidence="3">The sequence shown here is derived from an EMBL/GenBank/DDBJ whole genome shotgun (WGS) entry which is preliminary data.</text>
</comment>
<name>A0A512ILC5_9HYPH</name>
<dbReference type="RefSeq" id="WP_147076904.1">
    <property type="nucleotide sequence ID" value="NZ_BJZT01000007.1"/>
</dbReference>
<dbReference type="SUPFAM" id="SSF55729">
    <property type="entry name" value="Acyl-CoA N-acyltransferases (Nat)"/>
    <property type="match status" value="1"/>
</dbReference>
<feature type="domain" description="N-acetyltransferase" evidence="2">
    <location>
        <begin position="15"/>
        <end position="180"/>
    </location>
</feature>
<dbReference type="AlphaFoldDB" id="A0A512ILC5"/>
<keyword evidence="1" id="KW-0812">Transmembrane</keyword>
<feature type="transmembrane region" description="Helical" evidence="1">
    <location>
        <begin position="68"/>
        <end position="85"/>
    </location>
</feature>
<keyword evidence="4" id="KW-1185">Reference proteome</keyword>
<dbReference type="Proteomes" id="UP000321258">
    <property type="component" value="Unassembled WGS sequence"/>
</dbReference>
<accession>A0A512ILC5</accession>
<proteinExistence type="predicted"/>
<evidence type="ECO:0000313" key="3">
    <source>
        <dbReference type="EMBL" id="GEO98494.1"/>
    </source>
</evidence>
<dbReference type="OrthoDB" id="5459937at2"/>
<keyword evidence="1" id="KW-1133">Transmembrane helix</keyword>
<evidence type="ECO:0000256" key="1">
    <source>
        <dbReference type="SAM" id="Phobius"/>
    </source>
</evidence>
<dbReference type="Gene3D" id="3.40.630.30">
    <property type="match status" value="1"/>
</dbReference>
<dbReference type="EMBL" id="BJZT01000007">
    <property type="protein sequence ID" value="GEO98494.1"/>
    <property type="molecule type" value="Genomic_DNA"/>
</dbReference>
<dbReference type="InterPro" id="IPR000182">
    <property type="entry name" value="GNAT_dom"/>
</dbReference>
<dbReference type="CDD" id="cd04301">
    <property type="entry name" value="NAT_SF"/>
    <property type="match status" value="1"/>
</dbReference>
<dbReference type="PANTHER" id="PTHR43072:SF8">
    <property type="entry name" value="ACYLTRANSFERASE FABY-RELATED"/>
    <property type="match status" value="1"/>
</dbReference>
<keyword evidence="1" id="KW-0472">Membrane</keyword>
<dbReference type="InterPro" id="IPR016181">
    <property type="entry name" value="Acyl_CoA_acyltransferase"/>
</dbReference>
<dbReference type="PANTHER" id="PTHR43072">
    <property type="entry name" value="N-ACETYLTRANSFERASE"/>
    <property type="match status" value="1"/>
</dbReference>
<reference evidence="3 4" key="1">
    <citation type="submission" date="2019-07" db="EMBL/GenBank/DDBJ databases">
        <title>Whole genome shotgun sequence of Methylobacterium haplocladii NBRC 107714.</title>
        <authorList>
            <person name="Hosoyama A."/>
            <person name="Uohara A."/>
            <person name="Ohji S."/>
            <person name="Ichikawa N."/>
        </authorList>
    </citation>
    <scope>NUCLEOTIDE SEQUENCE [LARGE SCALE GENOMIC DNA]</scope>
    <source>
        <strain evidence="3 4">NBRC 107714</strain>
    </source>
</reference>
<organism evidence="3 4">
    <name type="scientific">Methylobacterium haplocladii</name>
    <dbReference type="NCBI Taxonomy" id="1176176"/>
    <lineage>
        <taxon>Bacteria</taxon>
        <taxon>Pseudomonadati</taxon>
        <taxon>Pseudomonadota</taxon>
        <taxon>Alphaproteobacteria</taxon>
        <taxon>Hyphomicrobiales</taxon>
        <taxon>Methylobacteriaceae</taxon>
        <taxon>Methylobacterium</taxon>
    </lineage>
</organism>
<evidence type="ECO:0000313" key="4">
    <source>
        <dbReference type="Proteomes" id="UP000321258"/>
    </source>
</evidence>
<dbReference type="Pfam" id="PF00583">
    <property type="entry name" value="Acetyltransf_1"/>
    <property type="match status" value="1"/>
</dbReference>
<gene>
    <name evidence="3" type="ORF">MHA02_08820</name>
</gene>
<keyword evidence="3" id="KW-0808">Transferase</keyword>
<dbReference type="GO" id="GO:0016747">
    <property type="term" value="F:acyltransferase activity, transferring groups other than amino-acyl groups"/>
    <property type="evidence" value="ECO:0007669"/>
    <property type="project" value="InterPro"/>
</dbReference>